<organism evidence="1 2">
    <name type="scientific">Sphingobium yanoikuyae</name>
    <name type="common">Sphingomonas yanoikuyae</name>
    <dbReference type="NCBI Taxonomy" id="13690"/>
    <lineage>
        <taxon>Bacteria</taxon>
        <taxon>Pseudomonadati</taxon>
        <taxon>Pseudomonadota</taxon>
        <taxon>Alphaproteobacteria</taxon>
        <taxon>Sphingomonadales</taxon>
        <taxon>Sphingomonadaceae</taxon>
        <taxon>Sphingobium</taxon>
    </lineage>
</organism>
<dbReference type="AlphaFoldDB" id="A0A084EIA4"/>
<dbReference type="Proteomes" id="UP000028534">
    <property type="component" value="Unassembled WGS sequence"/>
</dbReference>
<dbReference type="EMBL" id="JGVR01000020">
    <property type="protein sequence ID" value="KEZ17696.1"/>
    <property type="molecule type" value="Genomic_DNA"/>
</dbReference>
<evidence type="ECO:0000313" key="1">
    <source>
        <dbReference type="EMBL" id="KEZ17696.1"/>
    </source>
</evidence>
<evidence type="ECO:0000313" key="2">
    <source>
        <dbReference type="Proteomes" id="UP000028534"/>
    </source>
</evidence>
<dbReference type="eggNOG" id="ENOG50339K4">
    <property type="taxonomic scope" value="Bacteria"/>
</dbReference>
<accession>A0A084EIA4</accession>
<gene>
    <name evidence="1" type="ORF">CP98_03179</name>
</gene>
<reference evidence="1 2" key="1">
    <citation type="submission" date="2014-03" db="EMBL/GenBank/DDBJ databases">
        <title>Genome sequence of Sphingobium yanoikuyae B1.</title>
        <authorList>
            <person name="Gan H.M."/>
            <person name="Gan H.Y."/>
            <person name="Savka M.A."/>
        </authorList>
    </citation>
    <scope>NUCLEOTIDE SEQUENCE [LARGE SCALE GENOMIC DNA]</scope>
    <source>
        <strain evidence="1 2">B1</strain>
    </source>
</reference>
<protein>
    <submittedName>
        <fullName evidence="1">Uncharacterized protein</fullName>
    </submittedName>
</protein>
<comment type="caution">
    <text evidence="1">The sequence shown here is derived from an EMBL/GenBank/DDBJ whole genome shotgun (WGS) entry which is preliminary data.</text>
</comment>
<dbReference type="RefSeq" id="WP_037520790.1">
    <property type="nucleotide sequence ID" value="NZ_JGVR01000020.1"/>
</dbReference>
<sequence>MSTDFSNLIADAVTAKMTPDFIEKEVNSRVEKLIVECIDKSFRSYSDTAKQVEEAVTLALRVENLDLPSYGDMVTRMIKSQIEAVVSPIVAGRLAEDVEGLLKLAPKEIKLSEIANDMRKRHEDEDKWGRVITVIVDDSYYGSPWLYLDDQNHYEDREKSRCAHRLLINKDGTISGGWIDDKDLAKGAWFGRSYGLAQRLRAYIACGTKIILDIDDVVTSVGDY</sequence>
<name>A0A084EIA4_SPHYA</name>
<proteinExistence type="predicted"/>
<dbReference type="PATRIC" id="fig|13690.10.peg.3258"/>